<keyword evidence="2" id="KW-0732">Signal</keyword>
<feature type="chain" id="PRO_5009310830" evidence="2">
    <location>
        <begin position="43"/>
        <end position="85"/>
    </location>
</feature>
<reference evidence="4" key="1">
    <citation type="submission" date="2016-11" db="UniProtKB">
        <authorList>
            <consortium name="WormBaseParasite"/>
        </authorList>
    </citation>
    <scope>IDENTIFICATION</scope>
</reference>
<accession>A0A1I7WWG0</accession>
<organism evidence="3 4">
    <name type="scientific">Heterorhabditis bacteriophora</name>
    <name type="common">Entomopathogenic nematode worm</name>
    <dbReference type="NCBI Taxonomy" id="37862"/>
    <lineage>
        <taxon>Eukaryota</taxon>
        <taxon>Metazoa</taxon>
        <taxon>Ecdysozoa</taxon>
        <taxon>Nematoda</taxon>
        <taxon>Chromadorea</taxon>
        <taxon>Rhabditida</taxon>
        <taxon>Rhabditina</taxon>
        <taxon>Rhabditomorpha</taxon>
        <taxon>Strongyloidea</taxon>
        <taxon>Heterorhabditidae</taxon>
        <taxon>Heterorhabditis</taxon>
    </lineage>
</organism>
<evidence type="ECO:0000313" key="3">
    <source>
        <dbReference type="Proteomes" id="UP000095283"/>
    </source>
</evidence>
<feature type="signal peptide" evidence="2">
    <location>
        <begin position="1"/>
        <end position="42"/>
    </location>
</feature>
<sequence>MEENEKGERDHRTHSLDIPNLLNLSVVVLLLQMLLETAQVTAKERLTFEENRKEDSCSRLEQTRDNVTEMKENLQEREKGDQYST</sequence>
<feature type="region of interest" description="Disordered" evidence="1">
    <location>
        <begin position="49"/>
        <end position="85"/>
    </location>
</feature>
<evidence type="ECO:0000256" key="1">
    <source>
        <dbReference type="SAM" id="MobiDB-lite"/>
    </source>
</evidence>
<dbReference type="Proteomes" id="UP000095283">
    <property type="component" value="Unplaced"/>
</dbReference>
<proteinExistence type="predicted"/>
<dbReference type="WBParaSite" id="Hba_09532">
    <property type="protein sequence ID" value="Hba_09532"/>
    <property type="gene ID" value="Hba_09532"/>
</dbReference>
<protein>
    <submittedName>
        <fullName evidence="4">Trichohyalin-like</fullName>
    </submittedName>
</protein>
<evidence type="ECO:0000313" key="4">
    <source>
        <dbReference type="WBParaSite" id="Hba_09532"/>
    </source>
</evidence>
<name>A0A1I7WWG0_HETBA</name>
<evidence type="ECO:0000256" key="2">
    <source>
        <dbReference type="SAM" id="SignalP"/>
    </source>
</evidence>
<keyword evidence="3" id="KW-1185">Reference proteome</keyword>
<dbReference type="AlphaFoldDB" id="A0A1I7WWG0"/>